<proteinExistence type="predicted"/>
<name>A0A645JJC2_9ZZZZ</name>
<dbReference type="AlphaFoldDB" id="A0A645JJC2"/>
<protein>
    <submittedName>
        <fullName evidence="1">Uncharacterized protein</fullName>
    </submittedName>
</protein>
<accession>A0A645JJC2</accession>
<comment type="caution">
    <text evidence="1">The sequence shown here is derived from an EMBL/GenBank/DDBJ whole genome shotgun (WGS) entry which is preliminary data.</text>
</comment>
<organism evidence="1">
    <name type="scientific">bioreactor metagenome</name>
    <dbReference type="NCBI Taxonomy" id="1076179"/>
    <lineage>
        <taxon>unclassified sequences</taxon>
        <taxon>metagenomes</taxon>
        <taxon>ecological metagenomes</taxon>
    </lineage>
</organism>
<gene>
    <name evidence="1" type="ORF">SDC9_208172</name>
</gene>
<evidence type="ECO:0000313" key="1">
    <source>
        <dbReference type="EMBL" id="MPN60444.1"/>
    </source>
</evidence>
<sequence length="104" mass="11157">MILGIRTIADIIADASALDFLDILNGVKIDAILIVNPAVGIAQSDNLGAKSLGFFGCVDGDVARTGNNHRLVFQRIAELCQHFLYEINKAVASRFRTGKRTAVG</sequence>
<dbReference type="EMBL" id="VSSQ01135726">
    <property type="protein sequence ID" value="MPN60444.1"/>
    <property type="molecule type" value="Genomic_DNA"/>
</dbReference>
<reference evidence="1" key="1">
    <citation type="submission" date="2019-08" db="EMBL/GenBank/DDBJ databases">
        <authorList>
            <person name="Kucharzyk K."/>
            <person name="Murdoch R.W."/>
            <person name="Higgins S."/>
            <person name="Loffler F."/>
        </authorList>
    </citation>
    <scope>NUCLEOTIDE SEQUENCE</scope>
</reference>